<protein>
    <recommendedName>
        <fullName evidence="3">RES domain-containing protein</fullName>
    </recommendedName>
</protein>
<sequence>MKNVDLLNSEILNLPTYRGDNDFLNHLDKLYSDYLKLIKLCKGNISKLITSKLPLIEKEIDLIKESVTLYFKGKTSESYSKISKCLTLLNQNSFLEVGYIEGDFYRIRNANNNNLSRKDIFHIPFQIREKVATQRYSIPGLPCLYIADSIYTAWEEMNRPNFNDIHISRFNFKEKNFNLLFLNTSTREIRERYISEDKIVNENIVVKFLSFWPLLAACSYNVSKKQDVFKPEYIIPQMVLQWIIDTPNIDGVQFKSNRLLSNSKNVGSFNNVAIPVQSNKQNGFCDILTQKIQFTEPLSWSLLDISLVDLTSSKTLEDLSVSSIQKASYIELINGEKTDYFKTKFGVMEKKLLSMKLEYI</sequence>
<reference evidence="1 2" key="1">
    <citation type="submission" date="2023-09" db="EMBL/GenBank/DDBJ databases">
        <authorList>
            <person name="Rey-Velasco X."/>
        </authorList>
    </citation>
    <scope>NUCLEOTIDE SEQUENCE [LARGE SCALE GENOMIC DNA]</scope>
    <source>
        <strain evidence="1 2">W242</strain>
    </source>
</reference>
<dbReference type="EMBL" id="JAVRHZ010000001">
    <property type="protein sequence ID" value="MDT0554504.1"/>
    <property type="molecule type" value="Genomic_DNA"/>
</dbReference>
<keyword evidence="2" id="KW-1185">Reference proteome</keyword>
<name>A0ABU2YA51_9FLAO</name>
<dbReference type="Proteomes" id="UP001254488">
    <property type="component" value="Unassembled WGS sequence"/>
</dbReference>
<organism evidence="1 2">
    <name type="scientific">Patiriisocius hiemis</name>
    <dbReference type="NCBI Taxonomy" id="3075604"/>
    <lineage>
        <taxon>Bacteria</taxon>
        <taxon>Pseudomonadati</taxon>
        <taxon>Bacteroidota</taxon>
        <taxon>Flavobacteriia</taxon>
        <taxon>Flavobacteriales</taxon>
        <taxon>Flavobacteriaceae</taxon>
        <taxon>Patiriisocius</taxon>
    </lineage>
</organism>
<proteinExistence type="predicted"/>
<accession>A0ABU2YA51</accession>
<evidence type="ECO:0008006" key="3">
    <source>
        <dbReference type="Google" id="ProtNLM"/>
    </source>
</evidence>
<gene>
    <name evidence="1" type="ORF">RM538_00700</name>
</gene>
<dbReference type="RefSeq" id="WP_311331469.1">
    <property type="nucleotide sequence ID" value="NZ_JAVRHZ010000001.1"/>
</dbReference>
<comment type="caution">
    <text evidence="1">The sequence shown here is derived from an EMBL/GenBank/DDBJ whole genome shotgun (WGS) entry which is preliminary data.</text>
</comment>
<evidence type="ECO:0000313" key="1">
    <source>
        <dbReference type="EMBL" id="MDT0554504.1"/>
    </source>
</evidence>
<evidence type="ECO:0000313" key="2">
    <source>
        <dbReference type="Proteomes" id="UP001254488"/>
    </source>
</evidence>